<protein>
    <submittedName>
        <fullName evidence="2">TIM barrel protein</fullName>
    </submittedName>
</protein>
<evidence type="ECO:0000313" key="2">
    <source>
        <dbReference type="EMBL" id="MDI4647619.1"/>
    </source>
</evidence>
<accession>A0ABT6TNW9</accession>
<dbReference type="InterPro" id="IPR013022">
    <property type="entry name" value="Xyl_isomerase-like_TIM-brl"/>
</dbReference>
<dbReference type="Gene3D" id="3.20.20.150">
    <property type="entry name" value="Divalent-metal-dependent TIM barrel enzymes"/>
    <property type="match status" value="1"/>
</dbReference>
<sequence length="278" mass="30195">MKHHVNSWSFENWMGPLTYVEWDEDASALTTSVEKHPERWGLAELIVRLGAEGYGGIELAYPHLKDRSPEGLSELRRISSLAGVEMNSLLLDFGDPGTGDAARHDAEMALYREWIDAAAQAGFRRVRIGAGDGDDEASFARAAETLSLLSAYAGQAGVRVVIENLGGLLSRSEQVLRMLGETGGSVGLTADFGNFKQDKYRQLEAILPHAETVHAKAREDGGGQLDSMDFRRCVELARQAGFEGPLSLTYLGNGEPWSALAEMRELAAIKPAAAPRPL</sequence>
<dbReference type="PANTHER" id="PTHR12110">
    <property type="entry name" value="HYDROXYPYRUVATE ISOMERASE"/>
    <property type="match status" value="1"/>
</dbReference>
<gene>
    <name evidence="2" type="ORF">KB449_21890</name>
</gene>
<keyword evidence="3" id="KW-1185">Reference proteome</keyword>
<evidence type="ECO:0000313" key="3">
    <source>
        <dbReference type="Proteomes" id="UP001161691"/>
    </source>
</evidence>
<dbReference type="Proteomes" id="UP001161691">
    <property type="component" value="Unassembled WGS sequence"/>
</dbReference>
<organism evidence="2 3">
    <name type="scientific">Cohnella hashimotonis</name>
    <dbReference type="NCBI Taxonomy" id="2826895"/>
    <lineage>
        <taxon>Bacteria</taxon>
        <taxon>Bacillati</taxon>
        <taxon>Bacillota</taxon>
        <taxon>Bacilli</taxon>
        <taxon>Bacillales</taxon>
        <taxon>Paenibacillaceae</taxon>
        <taxon>Cohnella</taxon>
    </lineage>
</organism>
<reference evidence="2" key="1">
    <citation type="submission" date="2023-04" db="EMBL/GenBank/DDBJ databases">
        <title>Comparative genomic analysis of Cohnella hashimotonis sp. nov., isolated from the International Space Station.</title>
        <authorList>
            <person name="Venkateswaran K."/>
            <person name="Simpson A."/>
        </authorList>
    </citation>
    <scope>NUCLEOTIDE SEQUENCE</scope>
    <source>
        <strain evidence="2">F6_2S_P_1</strain>
    </source>
</reference>
<dbReference type="RefSeq" id="WP_282910372.1">
    <property type="nucleotide sequence ID" value="NZ_JAGRPV010000001.1"/>
</dbReference>
<proteinExistence type="predicted"/>
<dbReference type="InterPro" id="IPR050312">
    <property type="entry name" value="IolE/XylAMocC-like"/>
</dbReference>
<dbReference type="Pfam" id="PF01261">
    <property type="entry name" value="AP_endonuc_2"/>
    <property type="match status" value="1"/>
</dbReference>
<dbReference type="InterPro" id="IPR036237">
    <property type="entry name" value="Xyl_isomerase-like_sf"/>
</dbReference>
<dbReference type="EMBL" id="JAGRPV010000001">
    <property type="protein sequence ID" value="MDI4647619.1"/>
    <property type="molecule type" value="Genomic_DNA"/>
</dbReference>
<dbReference type="PANTHER" id="PTHR12110:SF53">
    <property type="entry name" value="BLR5974 PROTEIN"/>
    <property type="match status" value="1"/>
</dbReference>
<comment type="caution">
    <text evidence="2">The sequence shown here is derived from an EMBL/GenBank/DDBJ whole genome shotgun (WGS) entry which is preliminary data.</text>
</comment>
<evidence type="ECO:0000259" key="1">
    <source>
        <dbReference type="Pfam" id="PF01261"/>
    </source>
</evidence>
<name>A0ABT6TNW9_9BACL</name>
<dbReference type="SUPFAM" id="SSF51658">
    <property type="entry name" value="Xylose isomerase-like"/>
    <property type="match status" value="1"/>
</dbReference>
<feature type="domain" description="Xylose isomerase-like TIM barrel" evidence="1">
    <location>
        <begin position="52"/>
        <end position="257"/>
    </location>
</feature>